<reference evidence="7" key="1">
    <citation type="submission" date="2021-01" db="EMBL/GenBank/DDBJ databases">
        <authorList>
            <person name="Corre E."/>
            <person name="Pelletier E."/>
            <person name="Niang G."/>
            <person name="Scheremetjew M."/>
            <person name="Finn R."/>
            <person name="Kale V."/>
            <person name="Holt S."/>
            <person name="Cochrane G."/>
            <person name="Meng A."/>
            <person name="Brown T."/>
            <person name="Cohen L."/>
        </authorList>
    </citation>
    <scope>NUCLEOTIDE SEQUENCE</scope>
</reference>
<evidence type="ECO:0000256" key="2">
    <source>
        <dbReference type="ARBA" id="ARBA00022771"/>
    </source>
</evidence>
<sequence>MEPAVDGDVLHVEVSNLCALDSDDLLVPPSAGARQTLPESSREPVDKETAELTRERPNKTPPEELVNTDTSPQEVYMELPAELHVRLPADLGQELLVESRVMPPVELPLQQPLEQRVTTPAELPTQVPAEVPADQRKDRPDKAPTWTMALSKTRRDEIVLDDGDDDEETQMLLEEFLDEEVTEAEMLLAKQELAAEQALPAVRAGLGLCAQPVPFAPETSSVNAAAGKTAPPQREAQVPPKRRRIAFQEDSSVHQDAANSKVEPVQASEAEPRPLGIASKAGALRRRTSASVQHARAKVLPSSGRPEPPKITKDDLLEEVRKLRLLQAKHQKQGAPRQVARREEVDAPSESKSASVQDFVAAFTRHATSKLTGPQKPLPKQPALPPPPPSSRRESDVEVGSRPGVVIGKIGREMHGRADDEVEARGSNGRVCKYFASGACKKGDHCDFEHHVVVPRTAQVIQPCKYFAIGFCKKGDDCDFQHAAPVWSAPGAKAACKYFAAGFCKKGDNCDFSHTEPSELQQEEVDAISDILEAWGSIDITHLTTKFKGLTKEQLEHHFVLSRQRSSEGETWFVSLS</sequence>
<dbReference type="SUPFAM" id="SSF90229">
    <property type="entry name" value="CCCH zinc finger"/>
    <property type="match status" value="3"/>
</dbReference>
<feature type="compositionally biased region" description="Basic residues" evidence="5">
    <location>
        <begin position="323"/>
        <end position="332"/>
    </location>
</feature>
<dbReference type="Pfam" id="PF00642">
    <property type="entry name" value="zf-CCCH"/>
    <property type="match status" value="1"/>
</dbReference>
<name>A0A7S1AR39_NOCSC</name>
<keyword evidence="3 4" id="KW-0862">Zinc</keyword>
<feature type="domain" description="C3H1-type" evidence="6">
    <location>
        <begin position="490"/>
        <end position="517"/>
    </location>
</feature>
<dbReference type="AlphaFoldDB" id="A0A7S1AR39"/>
<feature type="compositionally biased region" description="Basic and acidic residues" evidence="5">
    <location>
        <begin position="40"/>
        <end position="62"/>
    </location>
</feature>
<feature type="zinc finger region" description="C3H1-type" evidence="4">
    <location>
        <begin position="490"/>
        <end position="517"/>
    </location>
</feature>
<dbReference type="InterPro" id="IPR045072">
    <property type="entry name" value="MKRN-like"/>
</dbReference>
<dbReference type="EMBL" id="HBFQ01051249">
    <property type="protein sequence ID" value="CAD8862185.1"/>
    <property type="molecule type" value="Transcribed_RNA"/>
</dbReference>
<dbReference type="Gene3D" id="4.10.1000.10">
    <property type="entry name" value="Zinc finger, CCCH-type"/>
    <property type="match status" value="2"/>
</dbReference>
<dbReference type="PROSITE" id="PS50103">
    <property type="entry name" value="ZF_C3H1"/>
    <property type="match status" value="3"/>
</dbReference>
<evidence type="ECO:0000256" key="4">
    <source>
        <dbReference type="PROSITE-ProRule" id="PRU00723"/>
    </source>
</evidence>
<proteinExistence type="predicted"/>
<organism evidence="7">
    <name type="scientific">Noctiluca scintillans</name>
    <name type="common">Sea sparkle</name>
    <name type="synonym">Red tide dinoflagellate</name>
    <dbReference type="NCBI Taxonomy" id="2966"/>
    <lineage>
        <taxon>Eukaryota</taxon>
        <taxon>Sar</taxon>
        <taxon>Alveolata</taxon>
        <taxon>Dinophyceae</taxon>
        <taxon>Noctilucales</taxon>
        <taxon>Noctilucaceae</taxon>
        <taxon>Noctiluca</taxon>
    </lineage>
</organism>
<gene>
    <name evidence="7" type="ORF">NSCI0253_LOCUS36540</name>
</gene>
<keyword evidence="2 4" id="KW-0863">Zinc-finger</keyword>
<evidence type="ECO:0000256" key="1">
    <source>
        <dbReference type="ARBA" id="ARBA00022723"/>
    </source>
</evidence>
<dbReference type="SMART" id="SM00356">
    <property type="entry name" value="ZnF_C3H1"/>
    <property type="match status" value="3"/>
</dbReference>
<evidence type="ECO:0000256" key="3">
    <source>
        <dbReference type="ARBA" id="ARBA00022833"/>
    </source>
</evidence>
<dbReference type="GO" id="GO:0000209">
    <property type="term" value="P:protein polyubiquitination"/>
    <property type="evidence" value="ECO:0007669"/>
    <property type="project" value="InterPro"/>
</dbReference>
<feature type="zinc finger region" description="C3H1-type" evidence="4">
    <location>
        <begin position="426"/>
        <end position="454"/>
    </location>
</feature>
<evidence type="ECO:0000256" key="5">
    <source>
        <dbReference type="SAM" id="MobiDB-lite"/>
    </source>
</evidence>
<feature type="region of interest" description="Disordered" evidence="5">
    <location>
        <begin position="23"/>
        <end position="72"/>
    </location>
</feature>
<feature type="zinc finger region" description="C3H1-type" evidence="4">
    <location>
        <begin position="458"/>
        <end position="485"/>
    </location>
</feature>
<dbReference type="Pfam" id="PF14608">
    <property type="entry name" value="zf-CCCH_2"/>
    <property type="match status" value="2"/>
</dbReference>
<dbReference type="InterPro" id="IPR000571">
    <property type="entry name" value="Znf_CCCH"/>
</dbReference>
<keyword evidence="1 4" id="KW-0479">Metal-binding</keyword>
<accession>A0A7S1AR39</accession>
<feature type="region of interest" description="Disordered" evidence="5">
    <location>
        <begin position="119"/>
        <end position="144"/>
    </location>
</feature>
<feature type="compositionally biased region" description="Pro residues" evidence="5">
    <location>
        <begin position="376"/>
        <end position="390"/>
    </location>
</feature>
<dbReference type="PANTHER" id="PTHR11224:SF10">
    <property type="entry name" value="IP09428P-RELATED"/>
    <property type="match status" value="1"/>
</dbReference>
<dbReference type="GO" id="GO:0008270">
    <property type="term" value="F:zinc ion binding"/>
    <property type="evidence" value="ECO:0007669"/>
    <property type="project" value="UniProtKB-KW"/>
</dbReference>
<evidence type="ECO:0000259" key="6">
    <source>
        <dbReference type="PROSITE" id="PS50103"/>
    </source>
</evidence>
<dbReference type="InterPro" id="IPR036855">
    <property type="entry name" value="Znf_CCCH_sf"/>
</dbReference>
<dbReference type="GO" id="GO:0061630">
    <property type="term" value="F:ubiquitin protein ligase activity"/>
    <property type="evidence" value="ECO:0007669"/>
    <property type="project" value="InterPro"/>
</dbReference>
<dbReference type="PANTHER" id="PTHR11224">
    <property type="entry name" value="MAKORIN-RELATED"/>
    <property type="match status" value="1"/>
</dbReference>
<feature type="region of interest" description="Disordered" evidence="5">
    <location>
        <begin position="221"/>
        <end position="356"/>
    </location>
</feature>
<feature type="compositionally biased region" description="Basic and acidic residues" evidence="5">
    <location>
        <begin position="133"/>
        <end position="142"/>
    </location>
</feature>
<protein>
    <recommendedName>
        <fullName evidence="6">C3H1-type domain-containing protein</fullName>
    </recommendedName>
</protein>
<feature type="region of interest" description="Disordered" evidence="5">
    <location>
        <begin position="369"/>
        <end position="402"/>
    </location>
</feature>
<feature type="domain" description="C3H1-type" evidence="6">
    <location>
        <begin position="426"/>
        <end position="454"/>
    </location>
</feature>
<feature type="compositionally biased region" description="Basic and acidic residues" evidence="5">
    <location>
        <begin position="307"/>
        <end position="322"/>
    </location>
</feature>
<evidence type="ECO:0000313" key="7">
    <source>
        <dbReference type="EMBL" id="CAD8862185.1"/>
    </source>
</evidence>
<feature type="domain" description="C3H1-type" evidence="6">
    <location>
        <begin position="458"/>
        <end position="485"/>
    </location>
</feature>